<dbReference type="InterPro" id="IPR036661">
    <property type="entry name" value="Luciferase-like_sf"/>
</dbReference>
<dbReference type="Gene3D" id="3.20.20.30">
    <property type="entry name" value="Luciferase-like domain"/>
    <property type="match status" value="1"/>
</dbReference>
<proteinExistence type="predicted"/>
<protein>
    <submittedName>
        <fullName evidence="4">LLM class flavin-dependent oxidoreductase</fullName>
    </submittedName>
</protein>
<dbReference type="Proteomes" id="UP000515663">
    <property type="component" value="Chromosome"/>
</dbReference>
<organism evidence="4 5">
    <name type="scientific">Gordonia jinghuaiqii</name>
    <dbReference type="NCBI Taxonomy" id="2758710"/>
    <lineage>
        <taxon>Bacteria</taxon>
        <taxon>Bacillati</taxon>
        <taxon>Actinomycetota</taxon>
        <taxon>Actinomycetes</taxon>
        <taxon>Mycobacteriales</taxon>
        <taxon>Gordoniaceae</taxon>
        <taxon>Gordonia</taxon>
    </lineage>
</organism>
<evidence type="ECO:0000259" key="3">
    <source>
        <dbReference type="Pfam" id="PF00296"/>
    </source>
</evidence>
<dbReference type="InterPro" id="IPR050766">
    <property type="entry name" value="Bact_Lucif_Oxidored"/>
</dbReference>
<dbReference type="GO" id="GO:0016705">
    <property type="term" value="F:oxidoreductase activity, acting on paired donors, with incorporation or reduction of molecular oxygen"/>
    <property type="evidence" value="ECO:0007669"/>
    <property type="project" value="InterPro"/>
</dbReference>
<name>A0A7D7LWW4_9ACTN</name>
<keyword evidence="1" id="KW-0560">Oxidoreductase</keyword>
<evidence type="ECO:0000313" key="4">
    <source>
        <dbReference type="EMBL" id="QMT03661.1"/>
    </source>
</evidence>
<evidence type="ECO:0000256" key="1">
    <source>
        <dbReference type="ARBA" id="ARBA00023002"/>
    </source>
</evidence>
<dbReference type="PANTHER" id="PTHR30137:SF8">
    <property type="entry name" value="BLR5498 PROTEIN"/>
    <property type="match status" value="1"/>
</dbReference>
<dbReference type="GO" id="GO:0005829">
    <property type="term" value="C:cytosol"/>
    <property type="evidence" value="ECO:0007669"/>
    <property type="project" value="TreeGrafter"/>
</dbReference>
<dbReference type="EMBL" id="CP059491">
    <property type="protein sequence ID" value="QMT03661.1"/>
    <property type="molecule type" value="Genomic_DNA"/>
</dbReference>
<dbReference type="SUPFAM" id="SSF51679">
    <property type="entry name" value="Bacterial luciferase-like"/>
    <property type="match status" value="1"/>
</dbReference>
<reference evidence="5" key="1">
    <citation type="submission" date="2020-07" db="EMBL/GenBank/DDBJ databases">
        <title>novel species isolated from the respiratory tract of Marmot.</title>
        <authorList>
            <person name="Zhang G."/>
        </authorList>
    </citation>
    <scope>NUCLEOTIDE SEQUENCE [LARGE SCALE GENOMIC DNA]</scope>
    <source>
        <strain evidence="5">686</strain>
    </source>
</reference>
<dbReference type="GO" id="GO:0004497">
    <property type="term" value="F:monooxygenase activity"/>
    <property type="evidence" value="ECO:0007669"/>
    <property type="project" value="UniProtKB-KW"/>
</dbReference>
<feature type="domain" description="Luciferase-like" evidence="3">
    <location>
        <begin position="23"/>
        <end position="334"/>
    </location>
</feature>
<evidence type="ECO:0000313" key="5">
    <source>
        <dbReference type="Proteomes" id="UP000515663"/>
    </source>
</evidence>
<dbReference type="Pfam" id="PF00296">
    <property type="entry name" value="Bac_luciferase"/>
    <property type="match status" value="1"/>
</dbReference>
<accession>A0A7D7LWW4</accession>
<sequence>MSLKIWVTTPFFYPDMSRPWTDLLNDMLSIVDAAEDLGFEGVMINENQFQNYVTNPSSLAFSAAAATRTKRLKIMPGVVVLPNYHPLLVASEMALLDHLAPGRMSIGVARGGSRYQLDRLGINPAEARDIYEEALEIIRRAWVEDDLTYDGKYFSFPETTIVPKPVTQPSPDLWVASQSVDGVKRVAEQGLNLLTAPNHGNFEPYGDLEELVQTFNDAAAASGKPRGEVMALRHTWLGRTEDEAQEYFGDILNEYNHYKALVKGSGKTQTKEGRLAARGVGDRVDDYIRAGRVYPESEAISRDGLYEKYADPILTTPDRMIERFKAYEEIGVDHIVCLVAMGQPNEAVLENLKFMAKEVLPAFA</sequence>
<dbReference type="AlphaFoldDB" id="A0A7D7LWW4"/>
<dbReference type="InterPro" id="IPR011251">
    <property type="entry name" value="Luciferase-like_dom"/>
</dbReference>
<dbReference type="PANTHER" id="PTHR30137">
    <property type="entry name" value="LUCIFERASE-LIKE MONOOXYGENASE"/>
    <property type="match status" value="1"/>
</dbReference>
<keyword evidence="2" id="KW-0503">Monooxygenase</keyword>
<gene>
    <name evidence="4" type="ORF">H1R19_00400</name>
</gene>
<keyword evidence="5" id="KW-1185">Reference proteome</keyword>
<evidence type="ECO:0000256" key="2">
    <source>
        <dbReference type="ARBA" id="ARBA00023033"/>
    </source>
</evidence>
<dbReference type="KEGG" id="gji:H1R19_00400"/>